<organism evidence="1 2">
    <name type="scientific">Sphagnum troendelagicum</name>
    <dbReference type="NCBI Taxonomy" id="128251"/>
    <lineage>
        <taxon>Eukaryota</taxon>
        <taxon>Viridiplantae</taxon>
        <taxon>Streptophyta</taxon>
        <taxon>Embryophyta</taxon>
        <taxon>Bryophyta</taxon>
        <taxon>Sphagnophytina</taxon>
        <taxon>Sphagnopsida</taxon>
        <taxon>Sphagnales</taxon>
        <taxon>Sphagnaceae</taxon>
        <taxon>Sphagnum</taxon>
    </lineage>
</organism>
<reference evidence="1" key="1">
    <citation type="submission" date="2024-02" db="EMBL/GenBank/DDBJ databases">
        <authorList>
            <consortium name="ELIXIR-Norway"/>
            <consortium name="Elixir Norway"/>
        </authorList>
    </citation>
    <scope>NUCLEOTIDE SEQUENCE</scope>
</reference>
<accession>A0ABP0TX60</accession>
<dbReference type="Proteomes" id="UP001497512">
    <property type="component" value="Chromosome 16"/>
</dbReference>
<sequence>MRLYLKWVATSKAYPSTISEEVPRSDTNYCQRSVSSSPHALLFIHKEEDKSHAEEKADEMVQHGSWNYAFDLRTGGKTGPR</sequence>
<gene>
    <name evidence="1" type="ORF">CSSPTR1EN2_LOCUS8785</name>
</gene>
<keyword evidence="2" id="KW-1185">Reference proteome</keyword>
<evidence type="ECO:0000313" key="1">
    <source>
        <dbReference type="EMBL" id="CAK9207395.1"/>
    </source>
</evidence>
<name>A0ABP0TX60_9BRYO</name>
<protein>
    <submittedName>
        <fullName evidence="1">Uncharacterized protein</fullName>
    </submittedName>
</protein>
<evidence type="ECO:0000313" key="2">
    <source>
        <dbReference type="Proteomes" id="UP001497512"/>
    </source>
</evidence>
<proteinExistence type="predicted"/>
<dbReference type="EMBL" id="OZ019908">
    <property type="protein sequence ID" value="CAK9207395.1"/>
    <property type="molecule type" value="Genomic_DNA"/>
</dbReference>